<dbReference type="AlphaFoldDB" id="A0A9D4TBJ7"/>
<feature type="compositionally biased region" description="Low complexity" evidence="1">
    <location>
        <begin position="77"/>
        <end position="88"/>
    </location>
</feature>
<reference evidence="2" key="2">
    <citation type="submission" date="2021-09" db="EMBL/GenBank/DDBJ databases">
        <authorList>
            <person name="Jia N."/>
            <person name="Wang J."/>
            <person name="Shi W."/>
            <person name="Du L."/>
            <person name="Sun Y."/>
            <person name="Zhan W."/>
            <person name="Jiang J."/>
            <person name="Wang Q."/>
            <person name="Zhang B."/>
            <person name="Ji P."/>
            <person name="Sakyi L.B."/>
            <person name="Cui X."/>
            <person name="Yuan T."/>
            <person name="Jiang B."/>
            <person name="Yang W."/>
            <person name="Lam T.T.-Y."/>
            <person name="Chang Q."/>
            <person name="Ding S."/>
            <person name="Wang X."/>
            <person name="Zhu J."/>
            <person name="Ruan X."/>
            <person name="Zhao L."/>
            <person name="Wei J."/>
            <person name="Que T."/>
            <person name="Du C."/>
            <person name="Cheng J."/>
            <person name="Dai P."/>
            <person name="Han X."/>
            <person name="Huang E."/>
            <person name="Gao Y."/>
            <person name="Liu J."/>
            <person name="Shao H."/>
            <person name="Ye R."/>
            <person name="Li L."/>
            <person name="Wei W."/>
            <person name="Wang X."/>
            <person name="Wang C."/>
            <person name="Huo Q."/>
            <person name="Li W."/>
            <person name="Guo W."/>
            <person name="Chen H."/>
            <person name="Chen S."/>
            <person name="Zhou L."/>
            <person name="Zhou L."/>
            <person name="Ni X."/>
            <person name="Tian J."/>
            <person name="Zhou Y."/>
            <person name="Sheng Y."/>
            <person name="Liu T."/>
            <person name="Pan Y."/>
            <person name="Xia L."/>
            <person name="Li J."/>
            <person name="Zhao F."/>
            <person name="Cao W."/>
        </authorList>
    </citation>
    <scope>NUCLEOTIDE SEQUENCE</scope>
    <source>
        <strain evidence="2">Rsan-2018</strain>
        <tissue evidence="2">Larvae</tissue>
    </source>
</reference>
<feature type="region of interest" description="Disordered" evidence="1">
    <location>
        <begin position="29"/>
        <end position="104"/>
    </location>
</feature>
<feature type="compositionally biased region" description="Basic and acidic residues" evidence="1">
    <location>
        <begin position="66"/>
        <end position="76"/>
    </location>
</feature>
<evidence type="ECO:0000313" key="3">
    <source>
        <dbReference type="Proteomes" id="UP000821837"/>
    </source>
</evidence>
<evidence type="ECO:0000256" key="1">
    <source>
        <dbReference type="SAM" id="MobiDB-lite"/>
    </source>
</evidence>
<comment type="caution">
    <text evidence="2">The sequence shown here is derived from an EMBL/GenBank/DDBJ whole genome shotgun (WGS) entry which is preliminary data.</text>
</comment>
<sequence>MLISLQTTMSTFQQALDSIQHTLTAAEPERVEQEAVQVEADEAAEFQGETSGSGDDMSVTTATLKRARDETGETDKTSSTTSEEPPADSSREVVHAETGTENPN</sequence>
<organism evidence="2 3">
    <name type="scientific">Rhipicephalus sanguineus</name>
    <name type="common">Brown dog tick</name>
    <name type="synonym">Ixodes sanguineus</name>
    <dbReference type="NCBI Taxonomy" id="34632"/>
    <lineage>
        <taxon>Eukaryota</taxon>
        <taxon>Metazoa</taxon>
        <taxon>Ecdysozoa</taxon>
        <taxon>Arthropoda</taxon>
        <taxon>Chelicerata</taxon>
        <taxon>Arachnida</taxon>
        <taxon>Acari</taxon>
        <taxon>Parasitiformes</taxon>
        <taxon>Ixodida</taxon>
        <taxon>Ixodoidea</taxon>
        <taxon>Ixodidae</taxon>
        <taxon>Rhipicephalinae</taxon>
        <taxon>Rhipicephalus</taxon>
        <taxon>Rhipicephalus</taxon>
    </lineage>
</organism>
<protein>
    <submittedName>
        <fullName evidence="2">Uncharacterized protein</fullName>
    </submittedName>
</protein>
<name>A0A9D4TBJ7_RHISA</name>
<dbReference type="EMBL" id="JABSTV010001245">
    <property type="protein sequence ID" value="KAH7984379.1"/>
    <property type="molecule type" value="Genomic_DNA"/>
</dbReference>
<proteinExistence type="predicted"/>
<feature type="compositionally biased region" description="Polar residues" evidence="1">
    <location>
        <begin position="48"/>
        <end position="63"/>
    </location>
</feature>
<gene>
    <name evidence="2" type="ORF">HPB52_020121</name>
</gene>
<accession>A0A9D4TBJ7</accession>
<keyword evidence="3" id="KW-1185">Reference proteome</keyword>
<reference evidence="2" key="1">
    <citation type="journal article" date="2020" name="Cell">
        <title>Large-Scale Comparative Analyses of Tick Genomes Elucidate Their Genetic Diversity and Vector Capacities.</title>
        <authorList>
            <consortium name="Tick Genome and Microbiome Consortium (TIGMIC)"/>
            <person name="Jia N."/>
            <person name="Wang J."/>
            <person name="Shi W."/>
            <person name="Du L."/>
            <person name="Sun Y."/>
            <person name="Zhan W."/>
            <person name="Jiang J.F."/>
            <person name="Wang Q."/>
            <person name="Zhang B."/>
            <person name="Ji P."/>
            <person name="Bell-Sakyi L."/>
            <person name="Cui X.M."/>
            <person name="Yuan T.T."/>
            <person name="Jiang B.G."/>
            <person name="Yang W.F."/>
            <person name="Lam T.T."/>
            <person name="Chang Q.C."/>
            <person name="Ding S.J."/>
            <person name="Wang X.J."/>
            <person name="Zhu J.G."/>
            <person name="Ruan X.D."/>
            <person name="Zhao L."/>
            <person name="Wei J.T."/>
            <person name="Ye R.Z."/>
            <person name="Que T.C."/>
            <person name="Du C.H."/>
            <person name="Zhou Y.H."/>
            <person name="Cheng J.X."/>
            <person name="Dai P.F."/>
            <person name="Guo W.B."/>
            <person name="Han X.H."/>
            <person name="Huang E.J."/>
            <person name="Li L.F."/>
            <person name="Wei W."/>
            <person name="Gao Y.C."/>
            <person name="Liu J.Z."/>
            <person name="Shao H.Z."/>
            <person name="Wang X."/>
            <person name="Wang C.C."/>
            <person name="Yang T.C."/>
            <person name="Huo Q.B."/>
            <person name="Li W."/>
            <person name="Chen H.Y."/>
            <person name="Chen S.E."/>
            <person name="Zhou L.G."/>
            <person name="Ni X.B."/>
            <person name="Tian J.H."/>
            <person name="Sheng Y."/>
            <person name="Liu T."/>
            <person name="Pan Y.S."/>
            <person name="Xia L.Y."/>
            <person name="Li J."/>
            <person name="Zhao F."/>
            <person name="Cao W.C."/>
        </authorList>
    </citation>
    <scope>NUCLEOTIDE SEQUENCE</scope>
    <source>
        <strain evidence="2">Rsan-2018</strain>
    </source>
</reference>
<evidence type="ECO:0000313" key="2">
    <source>
        <dbReference type="EMBL" id="KAH7984379.1"/>
    </source>
</evidence>
<dbReference type="Proteomes" id="UP000821837">
    <property type="component" value="Chromosome 1"/>
</dbReference>